<dbReference type="AlphaFoldDB" id="A0A1F7J809"/>
<comment type="caution">
    <text evidence="2">The sequence shown here is derived from an EMBL/GenBank/DDBJ whole genome shotgun (WGS) entry which is preliminary data.</text>
</comment>
<feature type="domain" description="DUF4365" evidence="1">
    <location>
        <begin position="13"/>
        <end position="118"/>
    </location>
</feature>
<protein>
    <recommendedName>
        <fullName evidence="1">DUF4365 domain-containing protein</fullName>
    </recommendedName>
</protein>
<evidence type="ECO:0000313" key="2">
    <source>
        <dbReference type="EMBL" id="OGK51737.1"/>
    </source>
</evidence>
<gene>
    <name evidence="2" type="ORF">A2966_01285</name>
</gene>
<dbReference type="EMBL" id="MGAR01000020">
    <property type="protein sequence ID" value="OGK51737.1"/>
    <property type="molecule type" value="Genomic_DNA"/>
</dbReference>
<dbReference type="Proteomes" id="UP000176480">
    <property type="component" value="Unassembled WGS sequence"/>
</dbReference>
<evidence type="ECO:0000259" key="1">
    <source>
        <dbReference type="Pfam" id="PF14280"/>
    </source>
</evidence>
<organism evidence="2 3">
    <name type="scientific">Candidatus Roizmanbacteria bacterium RIFCSPLOWO2_01_FULL_41_22</name>
    <dbReference type="NCBI Taxonomy" id="1802067"/>
    <lineage>
        <taxon>Bacteria</taxon>
        <taxon>Candidatus Roizmaniibacteriota</taxon>
    </lineage>
</organism>
<dbReference type="Pfam" id="PF14280">
    <property type="entry name" value="DUF4365"/>
    <property type="match status" value="1"/>
</dbReference>
<dbReference type="InterPro" id="IPR025375">
    <property type="entry name" value="DUF4365"/>
</dbReference>
<sequence length="223" mass="26124">MTYYLKAKQKGNKGEALVESVLSEYAIVHKIDGSKDVGIDMICQWVNGEKPTQLMFGVQVKTLNTKLELRRKISRLNLLEEYKGSVSIKQSTLDYWKGFDFPVFVFLVDLQTSKIFYKRYTSILHGLIKHTEEPFYLVVQNNKFQAYVEGDKRTWGFCRDLFFDHLRCQCNKGILSGIDPNDLGLRGWPKETLYKGVFDQYKQQISSTYKKYQRFSRFFLPST</sequence>
<name>A0A1F7J809_9BACT</name>
<proteinExistence type="predicted"/>
<reference evidence="2 3" key="1">
    <citation type="journal article" date="2016" name="Nat. Commun.">
        <title>Thousands of microbial genomes shed light on interconnected biogeochemical processes in an aquifer system.</title>
        <authorList>
            <person name="Anantharaman K."/>
            <person name="Brown C.T."/>
            <person name="Hug L.A."/>
            <person name="Sharon I."/>
            <person name="Castelle C.J."/>
            <person name="Probst A.J."/>
            <person name="Thomas B.C."/>
            <person name="Singh A."/>
            <person name="Wilkins M.J."/>
            <person name="Karaoz U."/>
            <person name="Brodie E.L."/>
            <person name="Williams K.H."/>
            <person name="Hubbard S.S."/>
            <person name="Banfield J.F."/>
        </authorList>
    </citation>
    <scope>NUCLEOTIDE SEQUENCE [LARGE SCALE GENOMIC DNA]</scope>
</reference>
<evidence type="ECO:0000313" key="3">
    <source>
        <dbReference type="Proteomes" id="UP000176480"/>
    </source>
</evidence>
<accession>A0A1F7J809</accession>